<organism evidence="1 2">
    <name type="scientific">Macrostomum lignano</name>
    <dbReference type="NCBI Taxonomy" id="282301"/>
    <lineage>
        <taxon>Eukaryota</taxon>
        <taxon>Metazoa</taxon>
        <taxon>Spiralia</taxon>
        <taxon>Lophotrochozoa</taxon>
        <taxon>Platyhelminthes</taxon>
        <taxon>Rhabditophora</taxon>
        <taxon>Macrostomorpha</taxon>
        <taxon>Macrostomida</taxon>
        <taxon>Macrostomidae</taxon>
        <taxon>Macrostomum</taxon>
    </lineage>
</organism>
<name>A0A1I8F730_9PLAT</name>
<evidence type="ECO:0000313" key="1">
    <source>
        <dbReference type="Proteomes" id="UP000095280"/>
    </source>
</evidence>
<protein>
    <submittedName>
        <fullName evidence="2">Spexin</fullName>
    </submittedName>
</protein>
<dbReference type="Proteomes" id="UP000095280">
    <property type="component" value="Unplaced"/>
</dbReference>
<evidence type="ECO:0000313" key="2">
    <source>
        <dbReference type="WBParaSite" id="maker-unitig_22416-snap-gene-0.2-mRNA-1"/>
    </source>
</evidence>
<accession>A0A1I8F730</accession>
<dbReference type="WBParaSite" id="maker-unitig_22416-snap-gene-0.2-mRNA-1">
    <property type="protein sequence ID" value="maker-unitig_22416-snap-gene-0.2-mRNA-1"/>
    <property type="gene ID" value="maker-unitig_22416-snap-gene-0.2"/>
</dbReference>
<keyword evidence="1" id="KW-1185">Reference proteome</keyword>
<sequence>SRDHDLFLFPRGGNNSGRFVSPSRGRLERAVVSGRKRWFLYPARTGLAPGGVHHAFEPADWLARVRVPMLTNTPAENNTEVLHKRSNEAVSDKKKVQEAENFSPERALSLDFQFFLVAMLDWLRLQWN</sequence>
<reference evidence="2" key="1">
    <citation type="submission" date="2016-11" db="UniProtKB">
        <authorList>
            <consortium name="WormBaseParasite"/>
        </authorList>
    </citation>
    <scope>IDENTIFICATION</scope>
</reference>
<proteinExistence type="predicted"/>
<dbReference type="AlphaFoldDB" id="A0A1I8F730"/>